<comment type="similarity">
    <text evidence="4">Belongs to the metallo-beta-lactamase superfamily. RNA-metabolizing metallo-beta-lactamase-like family. CPSF2/YSH1 subfamily.</text>
</comment>
<organism evidence="7 8">
    <name type="scientific">Thielaviopsis punctulata</name>
    <dbReference type="NCBI Taxonomy" id="72032"/>
    <lineage>
        <taxon>Eukaryota</taxon>
        <taxon>Fungi</taxon>
        <taxon>Dikarya</taxon>
        <taxon>Ascomycota</taxon>
        <taxon>Pezizomycotina</taxon>
        <taxon>Sordariomycetes</taxon>
        <taxon>Hypocreomycetidae</taxon>
        <taxon>Microascales</taxon>
        <taxon>Ceratocystidaceae</taxon>
        <taxon>Thielaviopsis</taxon>
    </lineage>
</organism>
<dbReference type="InterPro" id="IPR027075">
    <property type="entry name" value="CPSF2"/>
</dbReference>
<feature type="compositionally biased region" description="Acidic residues" evidence="5">
    <location>
        <begin position="692"/>
        <end position="701"/>
    </location>
</feature>
<sequence length="975" mass="105713">MFTFSPLQGAFSESPATQSLLELDGGVKLLVGLGWDASFDVEKLRELEKQVSSQSISLILLTHATVGHLAAYAHCCKNFPRFTQIPVYATRPVIDLGRTLIQDLYESAPHAATLISETSLTETSFTHAPNAATFQNLLLQPPSSEEIAKYFSLIQPLKYSQPHQPVQTPGTPPLNGLTITAYNSGRTLGGTIWHIQHGMESIVYAVDWNQARENVFAGAAWLGGAGSGGAEVIEQLRQPTALICSSKGATKPSLGGGRAKRDEQLVETAKSIALSGGTVLIPVDSSARVLEIAYLLEHSWRTSNDPILEGIQLFLTGRSMSSTLRYASTMLEWMDDNINREFEAINDRNQANNDDKMRDENSGEARNKSTGPFHFKYIRVLERKAQIEKLLQMTLSGDALRRRGRIILATDTTLEWGFSKDLLVGLARDPRNAIILTEKPNTGKSSAGPSTISSISGILFDWWQERGRGSKVESVPGADGIEVVYGAGREVCIKKTSRKKLEGDDLELYQQWLTTRTLQSQVEAGGPALEATADVADEESDSSDSEDESDSEQQGKSLNISATLNQANRRNVILNDEDLGVNILIKKKGIYDYEVEGRKGRDRFFPIPIRRKRTDDYGDLIRPEAYLRAEERVDPDAPGPMLGRGSPDPEEDMKLGKKRKWNDQGSAPYGAANKRPYLSRTPSGDGGAGPTDELDAAEDVPDPAPSSEPAKLVVESVSVTVNMRIAFVDMEGIHDKRSLNMLIPLIKPRKLILIGGSHDETTTLANDCRRLLSGNHSDNSSRDVVVLTPSVGMVVDASVDTNAWSLKLADALVRKIKWQTVKGLSVATINGQLLGVAADSGPAPSKKLKSADSDPDMLATSNPVPEPKIVPTLDLVHGAASASAARAMTQPLHVGDLRLAEIRRAMQMSGHSAEFRGEGTLVVDGSVAVRKTAAGRIEVERVGVDVAVGAGDRKRSSFAEVMKVVYENLAVVAGA</sequence>
<name>A0A0F4Z916_9PEZI</name>
<dbReference type="InterPro" id="IPR036866">
    <property type="entry name" value="RibonucZ/Hydroxyglut_hydro"/>
</dbReference>
<feature type="region of interest" description="Disordered" evidence="5">
    <location>
        <begin position="630"/>
        <end position="709"/>
    </location>
</feature>
<gene>
    <name evidence="7" type="ORF">TD95_000548</name>
</gene>
<accession>A0A0F4Z916</accession>
<dbReference type="InterPro" id="IPR025069">
    <property type="entry name" value="Cpsf2_C"/>
</dbReference>
<feature type="domain" description="Beta-Casp" evidence="6">
    <location>
        <begin position="289"/>
        <end position="472"/>
    </location>
</feature>
<dbReference type="InterPro" id="IPR001279">
    <property type="entry name" value="Metallo-B-lactamas"/>
</dbReference>
<dbReference type="Gene3D" id="3.60.15.10">
    <property type="entry name" value="Ribonuclease Z/Hydroxyacylglutathione hydrolase-like"/>
    <property type="match status" value="1"/>
</dbReference>
<feature type="compositionally biased region" description="Acidic residues" evidence="5">
    <location>
        <begin position="535"/>
        <end position="551"/>
    </location>
</feature>
<reference evidence="7 8" key="1">
    <citation type="submission" date="2015-03" db="EMBL/GenBank/DDBJ databases">
        <authorList>
            <person name="Radwan O."/>
            <person name="Al-Naeli F.A."/>
            <person name="Rendon G.A."/>
            <person name="Fields C."/>
        </authorList>
    </citation>
    <scope>NUCLEOTIDE SEQUENCE [LARGE SCALE GENOMIC DNA]</scope>
    <source>
        <strain evidence="7">CR-DP1</strain>
    </source>
</reference>
<dbReference type="Pfam" id="PF16661">
    <property type="entry name" value="Lactamase_B_6"/>
    <property type="match status" value="1"/>
</dbReference>
<feature type="region of interest" description="Disordered" evidence="5">
    <location>
        <begin position="532"/>
        <end position="562"/>
    </location>
</feature>
<proteinExistence type="inferred from homology"/>
<dbReference type="AlphaFoldDB" id="A0A0F4Z916"/>
<dbReference type="GO" id="GO:0006397">
    <property type="term" value="P:mRNA processing"/>
    <property type="evidence" value="ECO:0007669"/>
    <property type="project" value="UniProtKB-KW"/>
</dbReference>
<evidence type="ECO:0000256" key="5">
    <source>
        <dbReference type="SAM" id="MobiDB-lite"/>
    </source>
</evidence>
<dbReference type="GO" id="GO:0005847">
    <property type="term" value="C:mRNA cleavage and polyadenylation specificity factor complex"/>
    <property type="evidence" value="ECO:0007669"/>
    <property type="project" value="InterPro"/>
</dbReference>
<comment type="caution">
    <text evidence="7">The sequence shown here is derived from an EMBL/GenBank/DDBJ whole genome shotgun (WGS) entry which is preliminary data.</text>
</comment>
<evidence type="ECO:0000256" key="3">
    <source>
        <dbReference type="ARBA" id="ARBA00023242"/>
    </source>
</evidence>
<dbReference type="InterPro" id="IPR011108">
    <property type="entry name" value="RMMBL"/>
</dbReference>
<evidence type="ECO:0000256" key="1">
    <source>
        <dbReference type="ARBA" id="ARBA00004123"/>
    </source>
</evidence>
<dbReference type="SUPFAM" id="SSF56281">
    <property type="entry name" value="Metallo-hydrolase/oxidoreductase"/>
    <property type="match status" value="1"/>
</dbReference>
<dbReference type="InterPro" id="IPR022712">
    <property type="entry name" value="Beta_Casp"/>
</dbReference>
<dbReference type="PANTHER" id="PTHR45922">
    <property type="entry name" value="CLEAVAGE AND POLYADENYLATION SPECIFICITY FACTOR SUBUNIT 2"/>
    <property type="match status" value="1"/>
</dbReference>
<dbReference type="Pfam" id="PF07521">
    <property type="entry name" value="RMMBL"/>
    <property type="match status" value="1"/>
</dbReference>
<evidence type="ECO:0000259" key="6">
    <source>
        <dbReference type="SMART" id="SM01027"/>
    </source>
</evidence>
<evidence type="ECO:0000313" key="7">
    <source>
        <dbReference type="EMBL" id="KKA26992.1"/>
    </source>
</evidence>
<dbReference type="OrthoDB" id="64353at2759"/>
<feature type="region of interest" description="Disordered" evidence="5">
    <location>
        <begin position="348"/>
        <end position="368"/>
    </location>
</feature>
<feature type="compositionally biased region" description="Basic and acidic residues" evidence="5">
    <location>
        <begin position="353"/>
        <end position="367"/>
    </location>
</feature>
<dbReference type="Pfam" id="PF13299">
    <property type="entry name" value="CPSF100_C"/>
    <property type="match status" value="1"/>
</dbReference>
<dbReference type="GO" id="GO:0003723">
    <property type="term" value="F:RNA binding"/>
    <property type="evidence" value="ECO:0007669"/>
    <property type="project" value="UniProtKB-KW"/>
</dbReference>
<keyword evidence="2 4" id="KW-0507">mRNA processing</keyword>
<keyword evidence="4" id="KW-0694">RNA-binding</keyword>
<dbReference type="PANTHER" id="PTHR45922:SF1">
    <property type="entry name" value="CLEAVAGE AND POLYADENYLATION SPECIFICITY FACTOR SUBUNIT 2"/>
    <property type="match status" value="1"/>
</dbReference>
<evidence type="ECO:0000256" key="4">
    <source>
        <dbReference type="RuleBase" id="RU365006"/>
    </source>
</evidence>
<evidence type="ECO:0000256" key="2">
    <source>
        <dbReference type="ARBA" id="ARBA00022664"/>
    </source>
</evidence>
<evidence type="ECO:0000313" key="8">
    <source>
        <dbReference type="Proteomes" id="UP000033483"/>
    </source>
</evidence>
<feature type="region of interest" description="Disordered" evidence="5">
    <location>
        <begin position="839"/>
        <end position="861"/>
    </location>
</feature>
<keyword evidence="8" id="KW-1185">Reference proteome</keyword>
<dbReference type="SMART" id="SM01027">
    <property type="entry name" value="Beta-Casp"/>
    <property type="match status" value="1"/>
</dbReference>
<comment type="subcellular location">
    <subcellularLocation>
        <location evidence="1 4">Nucleus</location>
    </subcellularLocation>
</comment>
<dbReference type="Proteomes" id="UP000033483">
    <property type="component" value="Unassembled WGS sequence"/>
</dbReference>
<dbReference type="EMBL" id="LAEV01001911">
    <property type="protein sequence ID" value="KKA26992.1"/>
    <property type="molecule type" value="Genomic_DNA"/>
</dbReference>
<dbReference type="Pfam" id="PF10996">
    <property type="entry name" value="Beta-Casp"/>
    <property type="match status" value="1"/>
</dbReference>
<protein>
    <recommendedName>
        <fullName evidence="4">Cleavage and polyadenylation specificity factor subunit 2</fullName>
    </recommendedName>
    <alternativeName>
        <fullName evidence="4">Cleavage and polyadenylation specificity factor 100 kDa subunit</fullName>
    </alternativeName>
</protein>
<keyword evidence="3 4" id="KW-0539">Nucleus</keyword>